<sequence>MAKICFLADADSIHTRKWVDHFSKSDNEIYLISMRDTDYVYKENVKVIVVKPPFKNKLAYFMLLFKIRKIVKYIKPDILHSHYATSYGLYGRISSYHPFIISVWGSDVYEFPKSSSVNAKLLRFILKGTDAVCSTSCDMANETRKYYNKDNITITPFGVDIDRFSAKVPVLSNEYITIGVVKNLHKIYGIKYLIQAFNDLLKDTRKKLRLMIVGDGPEKASLEKLCEELSISRYVEFVGSIDNTNVPDYINKMDIVCIPSLSESFGVSAVEACACGRPVVCTNVGGLKEIVFDDYNGYMVNPEDSYALKDKLKLLIEDEKKLRKFSSNAVKIANQKYDWKKNAVIMDKLYEKILNRGKN</sequence>
<dbReference type="EMBL" id="CP032416">
    <property type="protein sequence ID" value="AYD39801.1"/>
    <property type="molecule type" value="Genomic_DNA"/>
</dbReference>
<dbReference type="GO" id="GO:0016757">
    <property type="term" value="F:glycosyltransferase activity"/>
    <property type="evidence" value="ECO:0007669"/>
    <property type="project" value="InterPro"/>
</dbReference>
<organism evidence="3 4">
    <name type="scientific">Clostridium fermenticellae</name>
    <dbReference type="NCBI Taxonomy" id="2068654"/>
    <lineage>
        <taxon>Bacteria</taxon>
        <taxon>Bacillati</taxon>
        <taxon>Bacillota</taxon>
        <taxon>Clostridia</taxon>
        <taxon>Eubacteriales</taxon>
        <taxon>Clostridiaceae</taxon>
        <taxon>Clostridium</taxon>
    </lineage>
</organism>
<proteinExistence type="predicted"/>
<feature type="domain" description="Glycosyl transferase family 1" evidence="1">
    <location>
        <begin position="171"/>
        <end position="330"/>
    </location>
</feature>
<dbReference type="OrthoDB" id="9810929at2"/>
<name>A0A386H268_9CLOT</name>
<dbReference type="PANTHER" id="PTHR45947:SF3">
    <property type="entry name" value="SULFOQUINOVOSYL TRANSFERASE SQD2"/>
    <property type="match status" value="1"/>
</dbReference>
<protein>
    <submittedName>
        <fullName evidence="3">Glycosyltransferase family 4 protein</fullName>
    </submittedName>
</protein>
<evidence type="ECO:0000313" key="3">
    <source>
        <dbReference type="EMBL" id="AYD39801.1"/>
    </source>
</evidence>
<evidence type="ECO:0000259" key="2">
    <source>
        <dbReference type="Pfam" id="PF13477"/>
    </source>
</evidence>
<dbReference type="RefSeq" id="WP_119970731.1">
    <property type="nucleotide sequence ID" value="NZ_CP032416.1"/>
</dbReference>
<reference evidence="3 4" key="1">
    <citation type="journal article" date="2019" name="Int. J. Syst. Evol. Microbiol.">
        <title>Clostridium fermenticellae sp. nov., isolated from the mud in a fermentation cellar for the production of the Chinese liquor, baijiu.</title>
        <authorList>
            <person name="Xu P.X."/>
            <person name="Chai L.J."/>
            <person name="Qiu T."/>
            <person name="Zhang X.J."/>
            <person name="Lu Z.M."/>
            <person name="Xiao C."/>
            <person name="Wang S.T."/>
            <person name="Shen C.H."/>
            <person name="Shi J.S."/>
            <person name="Xu Z.H."/>
        </authorList>
    </citation>
    <scope>NUCLEOTIDE SEQUENCE [LARGE SCALE GENOMIC DNA]</scope>
    <source>
        <strain evidence="3 4">JN500901</strain>
    </source>
</reference>
<dbReference type="InterPro" id="IPR001296">
    <property type="entry name" value="Glyco_trans_1"/>
</dbReference>
<dbReference type="AlphaFoldDB" id="A0A386H268"/>
<dbReference type="SUPFAM" id="SSF53756">
    <property type="entry name" value="UDP-Glycosyltransferase/glycogen phosphorylase"/>
    <property type="match status" value="1"/>
</dbReference>
<evidence type="ECO:0000313" key="4">
    <source>
        <dbReference type="Proteomes" id="UP000266301"/>
    </source>
</evidence>
<feature type="domain" description="Glycosyltransferase subfamily 4-like N-terminal" evidence="2">
    <location>
        <begin position="3"/>
        <end position="136"/>
    </location>
</feature>
<dbReference type="Gene3D" id="3.40.50.2000">
    <property type="entry name" value="Glycogen Phosphorylase B"/>
    <property type="match status" value="2"/>
</dbReference>
<dbReference type="Pfam" id="PF13477">
    <property type="entry name" value="Glyco_trans_4_2"/>
    <property type="match status" value="1"/>
</dbReference>
<gene>
    <name evidence="3" type="ORF">D4Z93_04415</name>
</gene>
<keyword evidence="4" id="KW-1185">Reference proteome</keyword>
<dbReference type="InterPro" id="IPR028098">
    <property type="entry name" value="Glyco_trans_4-like_N"/>
</dbReference>
<dbReference type="PANTHER" id="PTHR45947">
    <property type="entry name" value="SULFOQUINOVOSYL TRANSFERASE SQD2"/>
    <property type="match status" value="1"/>
</dbReference>
<accession>A0A386H268</accession>
<dbReference type="Proteomes" id="UP000266301">
    <property type="component" value="Chromosome"/>
</dbReference>
<evidence type="ECO:0000259" key="1">
    <source>
        <dbReference type="Pfam" id="PF00534"/>
    </source>
</evidence>
<keyword evidence="3" id="KW-0808">Transferase</keyword>
<dbReference type="KEGG" id="cfer:D4Z93_04415"/>
<dbReference type="Pfam" id="PF00534">
    <property type="entry name" value="Glycos_transf_1"/>
    <property type="match status" value="1"/>
</dbReference>
<dbReference type="InterPro" id="IPR050194">
    <property type="entry name" value="Glycosyltransferase_grp1"/>
</dbReference>